<dbReference type="PANTHER" id="PTHR13383:SF11">
    <property type="entry name" value="RIBONUCLEASE H2 SUBUNIT B"/>
    <property type="match status" value="1"/>
</dbReference>
<comment type="caution">
    <text evidence="3">The sequence shown here is derived from an EMBL/GenBank/DDBJ whole genome shotgun (WGS) entry which is preliminary data.</text>
</comment>
<dbReference type="InterPro" id="IPR041195">
    <property type="entry name" value="Rnh202_N"/>
</dbReference>
<accession>A0AAW0YQD3</accession>
<name>A0AAW0YQD3_9TREE</name>
<evidence type="ECO:0000256" key="1">
    <source>
        <dbReference type="SAM" id="MobiDB-lite"/>
    </source>
</evidence>
<dbReference type="GeneID" id="92181075"/>
<dbReference type="InterPro" id="IPR040456">
    <property type="entry name" value="RNase_H2_suB"/>
</dbReference>
<dbReference type="Pfam" id="PF17745">
    <property type="entry name" value="Ydr279_N"/>
    <property type="match status" value="1"/>
</dbReference>
<evidence type="ECO:0000313" key="3">
    <source>
        <dbReference type="EMBL" id="KAK8853116.1"/>
    </source>
</evidence>
<evidence type="ECO:0000259" key="2">
    <source>
        <dbReference type="Pfam" id="PF17745"/>
    </source>
</evidence>
<gene>
    <name evidence="3" type="ORF">IAR55_003817</name>
</gene>
<proteinExistence type="predicted"/>
<dbReference type="GO" id="GO:0032299">
    <property type="term" value="C:ribonuclease H2 complex"/>
    <property type="evidence" value="ECO:0007669"/>
    <property type="project" value="InterPro"/>
</dbReference>
<dbReference type="KEGG" id="kne:92181075"/>
<feature type="domain" description="Rnh202 triple barrel" evidence="2">
    <location>
        <begin position="16"/>
        <end position="78"/>
    </location>
</feature>
<dbReference type="Gene3D" id="1.10.20.120">
    <property type="match status" value="1"/>
</dbReference>
<feature type="compositionally biased region" description="Basic and acidic residues" evidence="1">
    <location>
        <begin position="324"/>
        <end position="338"/>
    </location>
</feature>
<organism evidence="3 4">
    <name type="scientific">Kwoniella newhampshirensis</name>
    <dbReference type="NCBI Taxonomy" id="1651941"/>
    <lineage>
        <taxon>Eukaryota</taxon>
        <taxon>Fungi</taxon>
        <taxon>Dikarya</taxon>
        <taxon>Basidiomycota</taxon>
        <taxon>Agaricomycotina</taxon>
        <taxon>Tremellomycetes</taxon>
        <taxon>Tremellales</taxon>
        <taxon>Cryptococcaceae</taxon>
        <taxon>Kwoniella</taxon>
    </lineage>
</organism>
<dbReference type="Proteomes" id="UP001388673">
    <property type="component" value="Unassembled WGS sequence"/>
</dbReference>
<dbReference type="Gene3D" id="2.20.25.530">
    <property type="match status" value="1"/>
</dbReference>
<protein>
    <recommendedName>
        <fullName evidence="2">Rnh202 triple barrel domain-containing protein</fullName>
    </recommendedName>
</protein>
<reference evidence="3 4" key="1">
    <citation type="journal article" date="2024" name="bioRxiv">
        <title>Comparative genomics of Cryptococcus and Kwoniella reveals pathogenesis evolution and contrasting karyotype dynamics via intercentromeric recombination or chromosome fusion.</title>
        <authorList>
            <person name="Coelho M.A."/>
            <person name="David-Palma M."/>
            <person name="Shea T."/>
            <person name="Bowers K."/>
            <person name="McGinley-Smith S."/>
            <person name="Mohammad A.W."/>
            <person name="Gnirke A."/>
            <person name="Yurkov A.M."/>
            <person name="Nowrousian M."/>
            <person name="Sun S."/>
            <person name="Cuomo C.A."/>
            <person name="Heitman J."/>
        </authorList>
    </citation>
    <scope>NUCLEOTIDE SEQUENCE [LARGE SCALE GENOMIC DNA]</scope>
    <source>
        <strain evidence="3 4">CBS 13917</strain>
    </source>
</reference>
<dbReference type="PANTHER" id="PTHR13383">
    <property type="entry name" value="RIBONUCLEASE H2 SUBUNIT B"/>
    <property type="match status" value="1"/>
</dbReference>
<dbReference type="AlphaFoldDB" id="A0AAW0YQD3"/>
<dbReference type="GO" id="GO:0006401">
    <property type="term" value="P:RNA catabolic process"/>
    <property type="evidence" value="ECO:0007669"/>
    <property type="project" value="TreeGrafter"/>
</dbReference>
<keyword evidence="4" id="KW-1185">Reference proteome</keyword>
<dbReference type="GO" id="GO:0005654">
    <property type="term" value="C:nucleoplasm"/>
    <property type="evidence" value="ECO:0007669"/>
    <property type="project" value="TreeGrafter"/>
</dbReference>
<feature type="compositionally biased region" description="Polar residues" evidence="1">
    <location>
        <begin position="275"/>
        <end position="288"/>
    </location>
</feature>
<sequence length="338" mass="37282">MDYISIVKDDVDLSGPNRYLRLPHPRTGQAQLYLPYTRSCGGENILEVVKINGSHRRTWFIGESGIDAGTILVHYPIDPLFLVIPLILASISNGSPTPFQPLSDLISTITTSPLFALSPPFTVPTSNPTAVSGGFNEDLSRVFKSKSVLRVFRACCEKKVISTAPPSPPSDASSSQPPKQRYFRPSLPLIIKHLRKKVDFLAREEEFEKFDHLVRGLGRDGLLDTEADRGLIRLARLKAGCEHFAQWLPPPVLSTLVESYDFTSLNTYLANRSAASISASQHPNTGSSREAKGVKRKAPPASRGVEALKKVNTNNMAKLTSFFKPKEGKDKEVTKKKN</sequence>
<dbReference type="RefSeq" id="XP_066802302.1">
    <property type="nucleotide sequence ID" value="XM_066946923.1"/>
</dbReference>
<dbReference type="EMBL" id="JBCAWK010000007">
    <property type="protein sequence ID" value="KAK8853116.1"/>
    <property type="molecule type" value="Genomic_DNA"/>
</dbReference>
<feature type="region of interest" description="Disordered" evidence="1">
    <location>
        <begin position="319"/>
        <end position="338"/>
    </location>
</feature>
<feature type="region of interest" description="Disordered" evidence="1">
    <location>
        <begin position="275"/>
        <end position="310"/>
    </location>
</feature>
<evidence type="ECO:0000313" key="4">
    <source>
        <dbReference type="Proteomes" id="UP001388673"/>
    </source>
</evidence>